<evidence type="ECO:0000313" key="3">
    <source>
        <dbReference type="Proteomes" id="UP001372338"/>
    </source>
</evidence>
<sequence>MLVHLRIFLYGQATNMSSGGRCATTNKRKDVASACKKVAFGARRKLDPHNDDHLTHNPNTKKLVDRRASTPIIMVPTPGLRHSQRDTPQSSVVGSSSQPAPPGPTPNDPHDDMDEDSTEAFLTGLLPDLPPRWIMPR</sequence>
<name>A0AAN9I4V0_CROPI</name>
<dbReference type="EMBL" id="JAYWIO010000004">
    <property type="protein sequence ID" value="KAK7267563.1"/>
    <property type="molecule type" value="Genomic_DNA"/>
</dbReference>
<gene>
    <name evidence="2" type="ORF">RIF29_20240</name>
</gene>
<feature type="region of interest" description="Disordered" evidence="1">
    <location>
        <begin position="46"/>
        <end position="137"/>
    </location>
</feature>
<comment type="caution">
    <text evidence="2">The sequence shown here is derived from an EMBL/GenBank/DDBJ whole genome shotgun (WGS) entry which is preliminary data.</text>
</comment>
<proteinExistence type="predicted"/>
<dbReference type="Proteomes" id="UP001372338">
    <property type="component" value="Unassembled WGS sequence"/>
</dbReference>
<evidence type="ECO:0000256" key="1">
    <source>
        <dbReference type="SAM" id="MobiDB-lite"/>
    </source>
</evidence>
<evidence type="ECO:0000313" key="2">
    <source>
        <dbReference type="EMBL" id="KAK7267563.1"/>
    </source>
</evidence>
<accession>A0AAN9I4V0</accession>
<feature type="compositionally biased region" description="Low complexity" evidence="1">
    <location>
        <begin position="87"/>
        <end position="98"/>
    </location>
</feature>
<organism evidence="2 3">
    <name type="scientific">Crotalaria pallida</name>
    <name type="common">Smooth rattlebox</name>
    <name type="synonym">Crotalaria striata</name>
    <dbReference type="NCBI Taxonomy" id="3830"/>
    <lineage>
        <taxon>Eukaryota</taxon>
        <taxon>Viridiplantae</taxon>
        <taxon>Streptophyta</taxon>
        <taxon>Embryophyta</taxon>
        <taxon>Tracheophyta</taxon>
        <taxon>Spermatophyta</taxon>
        <taxon>Magnoliopsida</taxon>
        <taxon>eudicotyledons</taxon>
        <taxon>Gunneridae</taxon>
        <taxon>Pentapetalae</taxon>
        <taxon>rosids</taxon>
        <taxon>fabids</taxon>
        <taxon>Fabales</taxon>
        <taxon>Fabaceae</taxon>
        <taxon>Papilionoideae</taxon>
        <taxon>50 kb inversion clade</taxon>
        <taxon>genistoids sensu lato</taxon>
        <taxon>core genistoids</taxon>
        <taxon>Crotalarieae</taxon>
        <taxon>Crotalaria</taxon>
    </lineage>
</organism>
<protein>
    <submittedName>
        <fullName evidence="2">Uncharacterized protein</fullName>
    </submittedName>
</protein>
<dbReference type="AlphaFoldDB" id="A0AAN9I4V0"/>
<feature type="compositionally biased region" description="Basic and acidic residues" evidence="1">
    <location>
        <begin position="46"/>
        <end position="55"/>
    </location>
</feature>
<keyword evidence="3" id="KW-1185">Reference proteome</keyword>
<reference evidence="2 3" key="1">
    <citation type="submission" date="2024-01" db="EMBL/GenBank/DDBJ databases">
        <title>The genomes of 5 underutilized Papilionoideae crops provide insights into root nodulation and disease resistanc.</title>
        <authorList>
            <person name="Yuan L."/>
        </authorList>
    </citation>
    <scope>NUCLEOTIDE SEQUENCE [LARGE SCALE GENOMIC DNA]</scope>
    <source>
        <strain evidence="2">ZHUSHIDOU_FW_LH</strain>
        <tissue evidence="2">Leaf</tissue>
    </source>
</reference>